<gene>
    <name evidence="2" type="ORF">DUE52_02285</name>
</gene>
<dbReference type="OrthoDB" id="6384283at2"/>
<evidence type="ECO:0000313" key="2">
    <source>
        <dbReference type="EMBL" id="RCR71101.1"/>
    </source>
</evidence>
<sequence length="178" mass="20099">MKKIILVCGLIAGFIITAMMVTTTAVCYHTQAFESNMVLGYASMVLAFSLIFVGVKNFRDKYNSGVISFGKAFKTGLYITLIASTMYVIVWLIDYYVFIPDFMDRYTAHVLKEARMEGATSTELAKQADEMKKYKEMYKNPVWVVLLTYSEVIPVGLVVSLLCALFLKRNTSKQVQTT</sequence>
<comment type="caution">
    <text evidence="2">The sequence shown here is derived from an EMBL/GenBank/DDBJ whole genome shotgun (WGS) entry which is preliminary data.</text>
</comment>
<proteinExistence type="predicted"/>
<organism evidence="2 3">
    <name type="scientific">Larkinella punicea</name>
    <dbReference type="NCBI Taxonomy" id="2315727"/>
    <lineage>
        <taxon>Bacteria</taxon>
        <taxon>Pseudomonadati</taxon>
        <taxon>Bacteroidota</taxon>
        <taxon>Cytophagia</taxon>
        <taxon>Cytophagales</taxon>
        <taxon>Spirosomataceae</taxon>
        <taxon>Larkinella</taxon>
    </lineage>
</organism>
<reference evidence="2 3" key="1">
    <citation type="submission" date="2018-07" db="EMBL/GenBank/DDBJ databases">
        <title>Genome analysis of Larkinella rosea.</title>
        <authorList>
            <person name="Zhou Z."/>
            <person name="Wang G."/>
        </authorList>
    </citation>
    <scope>NUCLEOTIDE SEQUENCE [LARGE SCALE GENOMIC DNA]</scope>
    <source>
        <strain evidence="3">zzj9</strain>
    </source>
</reference>
<dbReference type="EMBL" id="QOWE01000002">
    <property type="protein sequence ID" value="RCR71101.1"/>
    <property type="molecule type" value="Genomic_DNA"/>
</dbReference>
<dbReference type="Proteomes" id="UP000253383">
    <property type="component" value="Unassembled WGS sequence"/>
</dbReference>
<keyword evidence="3" id="KW-1185">Reference proteome</keyword>
<name>A0A368JY01_9BACT</name>
<evidence type="ECO:0000313" key="3">
    <source>
        <dbReference type="Proteomes" id="UP000253383"/>
    </source>
</evidence>
<feature type="transmembrane region" description="Helical" evidence="1">
    <location>
        <begin position="142"/>
        <end position="167"/>
    </location>
</feature>
<accession>A0A368JY01</accession>
<protein>
    <submittedName>
        <fullName evidence="2">DUF4199 domain-containing protein</fullName>
    </submittedName>
</protein>
<feature type="transmembrane region" description="Helical" evidence="1">
    <location>
        <begin position="76"/>
        <end position="98"/>
    </location>
</feature>
<dbReference type="Pfam" id="PF13858">
    <property type="entry name" value="DUF4199"/>
    <property type="match status" value="1"/>
</dbReference>
<keyword evidence="1" id="KW-0812">Transmembrane</keyword>
<dbReference type="InterPro" id="IPR025250">
    <property type="entry name" value="DUF4199"/>
</dbReference>
<keyword evidence="1" id="KW-0472">Membrane</keyword>
<keyword evidence="1" id="KW-1133">Transmembrane helix</keyword>
<dbReference type="RefSeq" id="WP_114404331.1">
    <property type="nucleotide sequence ID" value="NZ_QOWE01000002.1"/>
</dbReference>
<feature type="transmembrane region" description="Helical" evidence="1">
    <location>
        <begin position="37"/>
        <end position="55"/>
    </location>
</feature>
<dbReference type="AlphaFoldDB" id="A0A368JY01"/>
<evidence type="ECO:0000256" key="1">
    <source>
        <dbReference type="SAM" id="Phobius"/>
    </source>
</evidence>